<reference evidence="1" key="1">
    <citation type="submission" date="2020-02" db="EMBL/GenBank/DDBJ databases">
        <authorList>
            <person name="Meier V. D."/>
        </authorList>
    </citation>
    <scope>NUCLEOTIDE SEQUENCE</scope>
    <source>
        <strain evidence="1">AVDCRST_MAG94</strain>
    </source>
</reference>
<organism evidence="1">
    <name type="scientific">uncultured Leptolyngbya sp</name>
    <dbReference type="NCBI Taxonomy" id="332963"/>
    <lineage>
        <taxon>Bacteria</taxon>
        <taxon>Bacillati</taxon>
        <taxon>Cyanobacteriota</taxon>
        <taxon>Cyanophyceae</taxon>
        <taxon>Leptolyngbyales</taxon>
        <taxon>Leptolyngbyaceae</taxon>
        <taxon>Leptolyngbya group</taxon>
        <taxon>Leptolyngbya</taxon>
        <taxon>environmental samples</taxon>
    </lineage>
</organism>
<dbReference type="AlphaFoldDB" id="A0A6J4LJS2"/>
<gene>
    <name evidence="1" type="ORF">AVDCRST_MAG94-2040</name>
</gene>
<dbReference type="InterPro" id="IPR051354">
    <property type="entry name" value="Transposase_27_IS1"/>
</dbReference>
<evidence type="ECO:0008006" key="2">
    <source>
        <dbReference type="Google" id="ProtNLM"/>
    </source>
</evidence>
<name>A0A6J4LJS2_9CYAN</name>
<dbReference type="PANTHER" id="PTHR33293:SF1">
    <property type="entry name" value="INSERTION ELEMENT IS1 1 PROTEIN INSB-RELATED"/>
    <property type="match status" value="1"/>
</dbReference>
<proteinExistence type="predicted"/>
<dbReference type="PANTHER" id="PTHR33293">
    <property type="entry name" value="INSERTION ELEMENT IS1 1 PROTEIN INSB-RELATED"/>
    <property type="match status" value="1"/>
</dbReference>
<accession>A0A6J4LJS2</accession>
<protein>
    <recommendedName>
        <fullName evidence="2">InsA N-terminal domain-containing protein</fullName>
    </recommendedName>
</protein>
<sequence length="124" mass="14045">MRCPHCQSEQVIKNGNHRLQDGTPMQNYLCKSCHKRFSERTGTPMARLRTPTSIVSMALNMRSEGMGVRASGRVLTKSHTTILRWQQRLAEQADAWSPPAPESSEVTLEHDELYTRVGENLPPQ</sequence>
<evidence type="ECO:0000313" key="1">
    <source>
        <dbReference type="EMBL" id="CAA9334227.1"/>
    </source>
</evidence>
<dbReference type="EMBL" id="CADCTY010000708">
    <property type="protein sequence ID" value="CAA9334227.1"/>
    <property type="molecule type" value="Genomic_DNA"/>
</dbReference>